<dbReference type="PANTHER" id="PTHR43884">
    <property type="entry name" value="ACYL-COA DEHYDROGENASE"/>
    <property type="match status" value="1"/>
</dbReference>
<keyword evidence="3" id="KW-0285">Flavoprotein</keyword>
<dbReference type="SUPFAM" id="SSF56645">
    <property type="entry name" value="Acyl-CoA dehydrogenase NM domain-like"/>
    <property type="match status" value="1"/>
</dbReference>
<organism evidence="8 9">
    <name type="scientific">Parafrankia soli</name>
    <dbReference type="NCBI Taxonomy" id="2599596"/>
    <lineage>
        <taxon>Bacteria</taxon>
        <taxon>Bacillati</taxon>
        <taxon>Actinomycetota</taxon>
        <taxon>Actinomycetes</taxon>
        <taxon>Frankiales</taxon>
        <taxon>Frankiaceae</taxon>
        <taxon>Parafrankia</taxon>
    </lineage>
</organism>
<dbReference type="Pfam" id="PF00441">
    <property type="entry name" value="Acyl-CoA_dh_1"/>
    <property type="match status" value="1"/>
</dbReference>
<feature type="domain" description="Acyl-CoA dehydrogenase/oxidase N-terminal" evidence="7">
    <location>
        <begin position="6"/>
        <end position="119"/>
    </location>
</feature>
<dbReference type="PANTHER" id="PTHR43884:SF20">
    <property type="entry name" value="ACYL-COA DEHYDROGENASE FADE28"/>
    <property type="match status" value="1"/>
</dbReference>
<keyword evidence="9" id="KW-1185">Reference proteome</keyword>
<dbReference type="AlphaFoldDB" id="A0A1S1PJJ9"/>
<comment type="similarity">
    <text evidence="2">Belongs to the acyl-CoA dehydrogenase family.</text>
</comment>
<protein>
    <submittedName>
        <fullName evidence="8">Acyl-CoA dehydrogenase</fullName>
    </submittedName>
</protein>
<dbReference type="Gene3D" id="1.10.540.10">
    <property type="entry name" value="Acyl-CoA dehydrogenase/oxidase, N-terminal domain"/>
    <property type="match status" value="1"/>
</dbReference>
<comment type="caution">
    <text evidence="8">The sequence shown here is derived from an EMBL/GenBank/DDBJ whole genome shotgun (WGS) entry which is preliminary data.</text>
</comment>
<evidence type="ECO:0000256" key="2">
    <source>
        <dbReference type="ARBA" id="ARBA00009347"/>
    </source>
</evidence>
<dbReference type="InterPro" id="IPR009075">
    <property type="entry name" value="AcylCo_DH/oxidase_C"/>
</dbReference>
<sequence>MFFALTDEQRALGETVRAFLSGRFDLTAVRAVFEDTAGDGHPLELWKSVGEQGWLAVCVPEEFDGLGLGLLDAQVVARELGAGAVPGPWLPTVLAGEAVRLAGSDAQRAELLPRLADGDLVATVALRGAGGAWDASGVAVTARPAPGTVTGIAAGSNGFGSEGAGGSDEPSGSGVFGGSGGLVGELSGTASPVEYLGVANLVVVAAIEPGPAGAAPGAGEVGLYLLDPGAAGVAVRPLVGPDGTTRLATLELAGARARRLPGSSAAALADLIRRGALLTAADQAGVAREALTRTVHYDRERIQFGRPVGSFQALKHQLADLHVAVTMAEHAVMYAAHALDAGLDDLELAVAVAKAKASQAARDATAAMIQYHGGIGYTWEHEAHLFYKRARRMYGAFGDPPAHLERVAALTVDSLT</sequence>
<accession>A0A1S1PJJ9</accession>
<dbReference type="OrthoDB" id="8677713at2"/>
<reference evidence="9" key="1">
    <citation type="submission" date="2016-07" db="EMBL/GenBank/DDBJ databases">
        <title>Frankia sp. NRRL B-16219 Genome sequencing.</title>
        <authorList>
            <person name="Ghodhbane-Gtari F."/>
            <person name="Swanson E."/>
            <person name="Gueddou A."/>
            <person name="Louati M."/>
            <person name="Nouioui I."/>
            <person name="Hezbri K."/>
            <person name="Abebe-Akele F."/>
            <person name="Simpson S."/>
            <person name="Morris K."/>
            <person name="Thomas K."/>
            <person name="Gtari M."/>
            <person name="Tisa L.S."/>
        </authorList>
    </citation>
    <scope>NUCLEOTIDE SEQUENCE [LARGE SCALE GENOMIC DNA]</scope>
    <source>
        <strain evidence="9">NRRL B-16219</strain>
    </source>
</reference>
<dbReference type="Pfam" id="PF02771">
    <property type="entry name" value="Acyl-CoA_dh_N"/>
    <property type="match status" value="1"/>
</dbReference>
<dbReference type="Proteomes" id="UP000179769">
    <property type="component" value="Unassembled WGS sequence"/>
</dbReference>
<dbReference type="RefSeq" id="WP_071066606.1">
    <property type="nucleotide sequence ID" value="NZ_MAXA01000258.1"/>
</dbReference>
<dbReference type="GO" id="GO:0003995">
    <property type="term" value="F:acyl-CoA dehydrogenase activity"/>
    <property type="evidence" value="ECO:0007669"/>
    <property type="project" value="TreeGrafter"/>
</dbReference>
<evidence type="ECO:0000259" key="6">
    <source>
        <dbReference type="Pfam" id="PF00441"/>
    </source>
</evidence>
<evidence type="ECO:0000313" key="8">
    <source>
        <dbReference type="EMBL" id="OHV21055.1"/>
    </source>
</evidence>
<keyword evidence="5" id="KW-0560">Oxidoreductase</keyword>
<evidence type="ECO:0000259" key="7">
    <source>
        <dbReference type="Pfam" id="PF02771"/>
    </source>
</evidence>
<dbReference type="InterPro" id="IPR036250">
    <property type="entry name" value="AcylCo_DH-like_C"/>
</dbReference>
<evidence type="ECO:0000256" key="3">
    <source>
        <dbReference type="ARBA" id="ARBA00022630"/>
    </source>
</evidence>
<evidence type="ECO:0000256" key="4">
    <source>
        <dbReference type="ARBA" id="ARBA00022827"/>
    </source>
</evidence>
<comment type="cofactor">
    <cofactor evidence="1">
        <name>FAD</name>
        <dbReference type="ChEBI" id="CHEBI:57692"/>
    </cofactor>
</comment>
<evidence type="ECO:0000313" key="9">
    <source>
        <dbReference type="Proteomes" id="UP000179769"/>
    </source>
</evidence>
<dbReference type="SUPFAM" id="SSF47203">
    <property type="entry name" value="Acyl-CoA dehydrogenase C-terminal domain-like"/>
    <property type="match status" value="1"/>
</dbReference>
<keyword evidence="4" id="KW-0274">FAD</keyword>
<gene>
    <name evidence="8" type="ORF">BBK14_27175</name>
</gene>
<proteinExistence type="inferred from homology"/>
<evidence type="ECO:0000256" key="5">
    <source>
        <dbReference type="ARBA" id="ARBA00023002"/>
    </source>
</evidence>
<name>A0A1S1PJJ9_9ACTN</name>
<dbReference type="InterPro" id="IPR013786">
    <property type="entry name" value="AcylCoA_DH/ox_N"/>
</dbReference>
<dbReference type="InterPro" id="IPR009100">
    <property type="entry name" value="AcylCoA_DH/oxidase_NM_dom_sf"/>
</dbReference>
<dbReference type="EMBL" id="MAXA01000258">
    <property type="protein sequence ID" value="OHV21055.1"/>
    <property type="molecule type" value="Genomic_DNA"/>
</dbReference>
<dbReference type="Gene3D" id="1.20.140.10">
    <property type="entry name" value="Butyryl-CoA Dehydrogenase, subunit A, domain 3"/>
    <property type="match status" value="1"/>
</dbReference>
<dbReference type="InterPro" id="IPR037069">
    <property type="entry name" value="AcylCoA_DH/ox_N_sf"/>
</dbReference>
<feature type="domain" description="Acyl-CoA dehydrogenase/oxidase C-terminal" evidence="6">
    <location>
        <begin position="274"/>
        <end position="407"/>
    </location>
</feature>
<evidence type="ECO:0000256" key="1">
    <source>
        <dbReference type="ARBA" id="ARBA00001974"/>
    </source>
</evidence>
<dbReference type="GO" id="GO:0050660">
    <property type="term" value="F:flavin adenine dinucleotide binding"/>
    <property type="evidence" value="ECO:0007669"/>
    <property type="project" value="InterPro"/>
</dbReference>